<name>A0A0G4HFW3_9ALVE</name>
<dbReference type="AlphaFoldDB" id="A0A0G4HFW3"/>
<sequence length="455" mass="50321">MFEGMSSVPRSLDEIRKLRFTPPVSAVDRDEFIYLGWKYKTIKANMLPSVHMGEWAKPLGSGVGLPDAIFGENALVIDHPATGFRLSITPLDALRGTILSSDGPCFPPQKEYKRWIPQVAHARSWQAAARATADKWAAVHDASPVSDWTYSSSYWGSAGVSFSSSSSSLGETQVEVEREEKTEEQTEDGQKKKVKVPILVSEETSEEIPMELLTRRDPIVWSKQLPLFEDDLSDCGVSKSDVKIRVMPKFWFVLIRQEVRVDRVMVRQIDTRIFHLKGSRHVIREFLWREATFDELRNRGIDLSPGKLHIHMNENLTGAQLLSSPEDDKWKVRESLRLPEFIQAQVPKAPPLLPGKAHVGGDQKSAAAPVAGQGTGTFGTPPTKPKTMEGSSDEQTKGVLPKMGMLPSTGEEIREGEVGGTRSSTPSQGSLRKGKEGETETESGKAVAQTQMPSC</sequence>
<dbReference type="Pfam" id="PF04176">
    <property type="entry name" value="TIP41"/>
    <property type="match status" value="1"/>
</dbReference>
<dbReference type="EMBL" id="CDMZ01002587">
    <property type="protein sequence ID" value="CEM42998.1"/>
    <property type="molecule type" value="Genomic_DNA"/>
</dbReference>
<dbReference type="GO" id="GO:0005829">
    <property type="term" value="C:cytosol"/>
    <property type="evidence" value="ECO:0007669"/>
    <property type="project" value="TreeGrafter"/>
</dbReference>
<dbReference type="VEuPathDB" id="CryptoDB:Cvel_27203"/>
<gene>
    <name evidence="3" type="ORF">Cvel_27203</name>
</gene>
<evidence type="ECO:0008006" key="4">
    <source>
        <dbReference type="Google" id="ProtNLM"/>
    </source>
</evidence>
<reference evidence="3" key="1">
    <citation type="submission" date="2014-11" db="EMBL/GenBank/DDBJ databases">
        <authorList>
            <person name="Otto D Thomas"/>
            <person name="Naeem Raeece"/>
        </authorList>
    </citation>
    <scope>NUCLEOTIDE SEQUENCE</scope>
</reference>
<feature type="compositionally biased region" description="Polar residues" evidence="2">
    <location>
        <begin position="421"/>
        <end position="430"/>
    </location>
</feature>
<feature type="region of interest" description="Disordered" evidence="2">
    <location>
        <begin position="356"/>
        <end position="455"/>
    </location>
</feature>
<feature type="region of interest" description="Disordered" evidence="2">
    <location>
        <begin position="171"/>
        <end position="193"/>
    </location>
</feature>
<dbReference type="InterPro" id="IPR007303">
    <property type="entry name" value="TIP41-like"/>
</dbReference>
<accession>A0A0G4HFW3</accession>
<organism evidence="3">
    <name type="scientific">Chromera velia CCMP2878</name>
    <dbReference type="NCBI Taxonomy" id="1169474"/>
    <lineage>
        <taxon>Eukaryota</taxon>
        <taxon>Sar</taxon>
        <taxon>Alveolata</taxon>
        <taxon>Colpodellida</taxon>
        <taxon>Chromeraceae</taxon>
        <taxon>Chromera</taxon>
    </lineage>
</organism>
<protein>
    <recommendedName>
        <fullName evidence="4">TIP41-like protein</fullName>
    </recommendedName>
</protein>
<dbReference type="GO" id="GO:0031929">
    <property type="term" value="P:TOR signaling"/>
    <property type="evidence" value="ECO:0007669"/>
    <property type="project" value="TreeGrafter"/>
</dbReference>
<proteinExistence type="inferred from homology"/>
<dbReference type="PANTHER" id="PTHR21021">
    <property type="entry name" value="GAF/PUTATIVE CYTOSKELETAL PROTEIN"/>
    <property type="match status" value="1"/>
</dbReference>
<evidence type="ECO:0000256" key="2">
    <source>
        <dbReference type="SAM" id="MobiDB-lite"/>
    </source>
</evidence>
<dbReference type="InterPro" id="IPR051330">
    <property type="entry name" value="Phosphatase_reg/MetRdx"/>
</dbReference>
<comment type="similarity">
    <text evidence="1">Belongs to the TIP41 family.</text>
</comment>
<feature type="compositionally biased region" description="Basic and acidic residues" evidence="2">
    <location>
        <begin position="175"/>
        <end position="191"/>
    </location>
</feature>
<evidence type="ECO:0000313" key="3">
    <source>
        <dbReference type="EMBL" id="CEM42998.1"/>
    </source>
</evidence>
<evidence type="ECO:0000256" key="1">
    <source>
        <dbReference type="ARBA" id="ARBA00006658"/>
    </source>
</evidence>
<dbReference type="PANTHER" id="PTHR21021:SF16">
    <property type="entry name" value="TIP41-LIKE PROTEIN"/>
    <property type="match status" value="1"/>
</dbReference>